<proteinExistence type="predicted"/>
<reference evidence="1" key="1">
    <citation type="journal article" date="2014" name="Microbiology">
        <title>A 2,4-dichlorophenoxyacetic acid degradation plasmid pM7012 discloses distribution of an unclassified megaplasmid group across bacterial species.</title>
        <authorList>
            <person name="Sakai Y."/>
            <person name="Ogawa N."/>
            <person name="Shimomura Y."/>
            <person name="Fujii T."/>
        </authorList>
    </citation>
    <scope>NUCLEOTIDE SEQUENCE</scope>
    <source>
        <strain evidence="1">M701</strain>
    </source>
</reference>
<accession>V5YP97</accession>
<dbReference type="AlphaFoldDB" id="V5YP97"/>
<name>V5YP97_9BURK</name>
<evidence type="ECO:0000313" key="1">
    <source>
        <dbReference type="EMBL" id="BAO19222.1"/>
    </source>
</evidence>
<organism evidence="1">
    <name type="scientific">Burkholderia sp. M701</name>
    <dbReference type="NCBI Taxonomy" id="326454"/>
    <lineage>
        <taxon>Bacteria</taxon>
        <taxon>Pseudomonadati</taxon>
        <taxon>Pseudomonadota</taxon>
        <taxon>Betaproteobacteria</taxon>
        <taxon>Burkholderiales</taxon>
        <taxon>Burkholderiaceae</taxon>
        <taxon>Burkholderia</taxon>
    </lineage>
</organism>
<dbReference type="EMBL" id="AB853026">
    <property type="protein sequence ID" value="BAO19222.1"/>
    <property type="molecule type" value="Genomic_DNA"/>
</dbReference>
<reference evidence="1" key="2">
    <citation type="submission" date="2024-06" db="EMBL/GenBank/DDBJ databases">
        <authorList>
            <person name="Sakai Y."/>
            <person name="Fujii T."/>
        </authorList>
    </citation>
    <scope>NUCLEOTIDE SEQUENCE</scope>
    <source>
        <strain evidence="1">M701</strain>
        <plasmid evidence="1">pM7012</plasmid>
    </source>
</reference>
<dbReference type="RefSeq" id="WP_023842763.1">
    <property type="nucleotide sequence ID" value="NC_022995.1"/>
</dbReference>
<geneLocation type="plasmid" evidence="1">
    <name>pM7012</name>
</geneLocation>
<protein>
    <submittedName>
        <fullName evidence="1">Phage protein</fullName>
    </submittedName>
</protein>
<keyword evidence="1" id="KW-0614">Plasmid</keyword>
<sequence length="123" mass="14116">MPCYIQRVKPPTRAEFDLWQKMGYTGSWDDYRTTRGGDVGQTMFLCGEFGPHCADCAAVGDFLCDYPVGDGKTCDRPMCEDHAHEIAPEIHYCDAHYRMWTEFRERGGVDEALRNVVAFQHEK</sequence>